<dbReference type="InterPro" id="IPR000719">
    <property type="entry name" value="Prot_kinase_dom"/>
</dbReference>
<evidence type="ECO:0000313" key="4">
    <source>
        <dbReference type="Proteomes" id="UP001063166"/>
    </source>
</evidence>
<dbReference type="GO" id="GO:0004672">
    <property type="term" value="F:protein kinase activity"/>
    <property type="evidence" value="ECO:0007669"/>
    <property type="project" value="InterPro"/>
</dbReference>
<dbReference type="AlphaFoldDB" id="A0A9P3ULJ0"/>
<reference evidence="3" key="1">
    <citation type="submission" date="2022-07" db="EMBL/GenBank/DDBJ databases">
        <title>The genome of Lyophyllum shimeji provides insight into the initial evolution of ectomycorrhizal fungal genome.</title>
        <authorList>
            <person name="Kobayashi Y."/>
            <person name="Shibata T."/>
            <person name="Hirakawa H."/>
            <person name="Shigenobu S."/>
            <person name="Nishiyama T."/>
            <person name="Yamada A."/>
            <person name="Hasebe M."/>
            <person name="Kawaguchi M."/>
        </authorList>
    </citation>
    <scope>NUCLEOTIDE SEQUENCE</scope>
    <source>
        <strain evidence="3">AT787</strain>
    </source>
</reference>
<keyword evidence="4" id="KW-1185">Reference proteome</keyword>
<protein>
    <recommendedName>
        <fullName evidence="2">Protein kinase domain-containing protein</fullName>
    </recommendedName>
</protein>
<dbReference type="EMBL" id="BRPK01000002">
    <property type="protein sequence ID" value="GLB35695.1"/>
    <property type="molecule type" value="Genomic_DNA"/>
</dbReference>
<dbReference type="SUPFAM" id="SSF56112">
    <property type="entry name" value="Protein kinase-like (PK-like)"/>
    <property type="match status" value="1"/>
</dbReference>
<proteinExistence type="predicted"/>
<comment type="caution">
    <text evidence="3">The sequence shown here is derived from an EMBL/GenBank/DDBJ whole genome shotgun (WGS) entry which is preliminary data.</text>
</comment>
<dbReference type="PANTHER" id="PTHR11909">
    <property type="entry name" value="CASEIN KINASE-RELATED"/>
    <property type="match status" value="1"/>
</dbReference>
<dbReference type="InterPro" id="IPR050235">
    <property type="entry name" value="CK1_Ser-Thr_kinase"/>
</dbReference>
<feature type="chain" id="PRO_5040473482" description="Protein kinase domain-containing protein" evidence="1">
    <location>
        <begin position="23"/>
        <end position="570"/>
    </location>
</feature>
<gene>
    <name evidence="3" type="ORF">LshimejAT787_0212600</name>
</gene>
<accession>A0A9P3ULJ0</accession>
<dbReference type="OrthoDB" id="5979581at2759"/>
<dbReference type="Gene3D" id="1.10.510.10">
    <property type="entry name" value="Transferase(Phosphotransferase) domain 1"/>
    <property type="match status" value="1"/>
</dbReference>
<feature type="signal peptide" evidence="1">
    <location>
        <begin position="1"/>
        <end position="22"/>
    </location>
</feature>
<keyword evidence="1" id="KW-0732">Signal</keyword>
<dbReference type="Proteomes" id="UP001063166">
    <property type="component" value="Unassembled WGS sequence"/>
</dbReference>
<evidence type="ECO:0000256" key="1">
    <source>
        <dbReference type="SAM" id="SignalP"/>
    </source>
</evidence>
<dbReference type="PROSITE" id="PS50011">
    <property type="entry name" value="PROTEIN_KINASE_DOM"/>
    <property type="match status" value="1"/>
</dbReference>
<name>A0A9P3ULJ0_LYOSH</name>
<feature type="domain" description="Protein kinase" evidence="2">
    <location>
        <begin position="255"/>
        <end position="570"/>
    </location>
</feature>
<sequence>MRFSSFLNIALLALFAVPATVALPVEAEDALYIRDVAHERAIEARQLLHNIIQERALDAEDAAVLEARILPILGALNNTSSVCREHFKSNLNISKVRSSCTEQARVGISFLFRTHQLMGTDNSASFSVLARFGLRNCVLFKAMVPESLPPLPFDALLIVFRHLVSFYTRKSCDLEPDEHFCSLSDPCRVAFSAFLAPILSLRLVSAAWNVAVSSALASFDPGNTSRFFKRVEDAYYPHPWHINTRVRIHVLLRRFRVYRTISSECADRGVYLAYDFGTSSGCLNAKTVIVKAWSAAEDCECVTERTVYNVLSCTRTSGIPDVLASAHDSKCEVYAIVLQRLGPTLDDVIQTLPDGKLDETMVLAVAIQMIDRYKDIHSRGVIHNGVKPANICLPPAPSHESIPRHPERSATTLFAIDFGLSSFLPPHAKLPGDRKEIVGNRSFLSVFGHHGISLSQRDDLESLAYLLSFLSHGRLPWTPPPLLLQKGAASKQPPPRLWRVKMATPASVLFRGMDSSFVEFWKDVKGLAFGEVPDYDGMRRRFEECWKGKGYDGRPGGLDWGAIFPPAPIP</sequence>
<evidence type="ECO:0000313" key="3">
    <source>
        <dbReference type="EMBL" id="GLB35695.1"/>
    </source>
</evidence>
<evidence type="ECO:0000259" key="2">
    <source>
        <dbReference type="PROSITE" id="PS50011"/>
    </source>
</evidence>
<dbReference type="GO" id="GO:0005524">
    <property type="term" value="F:ATP binding"/>
    <property type="evidence" value="ECO:0007669"/>
    <property type="project" value="InterPro"/>
</dbReference>
<dbReference type="InterPro" id="IPR011009">
    <property type="entry name" value="Kinase-like_dom_sf"/>
</dbReference>
<organism evidence="3 4">
    <name type="scientific">Lyophyllum shimeji</name>
    <name type="common">Hon-shimeji</name>
    <name type="synonym">Tricholoma shimeji</name>
    <dbReference type="NCBI Taxonomy" id="47721"/>
    <lineage>
        <taxon>Eukaryota</taxon>
        <taxon>Fungi</taxon>
        <taxon>Dikarya</taxon>
        <taxon>Basidiomycota</taxon>
        <taxon>Agaricomycotina</taxon>
        <taxon>Agaricomycetes</taxon>
        <taxon>Agaricomycetidae</taxon>
        <taxon>Agaricales</taxon>
        <taxon>Tricholomatineae</taxon>
        <taxon>Lyophyllaceae</taxon>
        <taxon>Lyophyllum</taxon>
    </lineage>
</organism>